<reference evidence="2 3" key="1">
    <citation type="submission" date="2019-05" db="EMBL/GenBank/DDBJ databases">
        <authorList>
            <person name="Powers A.K."/>
            <person name="Sebastian A.Z."/>
            <person name="Albert I.U."/>
            <person name="Broussard G.W."/>
        </authorList>
    </citation>
    <scope>NUCLEOTIDE SEQUENCE [LARGE SCALE GENOMIC DNA]</scope>
</reference>
<sequence>MENTEKKVWVYTTGRGRLWHTPSPSSFSLMDKGEPMTHEDAQERLWEERETRADGHEEYEMCMECQGDGCENCDDEGGWYEDWSETVERTTYCYLEEYNPEVHFKVESNFPEHLLWKASNTVDIHARRVESLKGKIERISKELKEALTQIGLERTQLAAAKLNLQQVKESLND</sequence>
<evidence type="ECO:0000313" key="2">
    <source>
        <dbReference type="EMBL" id="QDF14567.1"/>
    </source>
</evidence>
<dbReference type="EMBL" id="MK895508">
    <property type="protein sequence ID" value="QDF14567.1"/>
    <property type="molecule type" value="Genomic_DNA"/>
</dbReference>
<feature type="coiled-coil region" evidence="1">
    <location>
        <begin position="122"/>
        <end position="149"/>
    </location>
</feature>
<proteinExistence type="predicted"/>
<organism evidence="2 3">
    <name type="scientific">Vibrio phage Brizo</name>
    <dbReference type="NCBI Taxonomy" id="2590896"/>
    <lineage>
        <taxon>Viruses</taxon>
        <taxon>Duplodnaviria</taxon>
        <taxon>Heunggongvirae</taxon>
        <taxon>Uroviricota</taxon>
        <taxon>Caudoviricetes</taxon>
        <taxon>Demerecviridae</taxon>
        <taxon>Ermolyevavirinae</taxon>
        <taxon>Thalassavirus</taxon>
        <taxon>Thalassavirus brizo</taxon>
    </lineage>
</organism>
<keyword evidence="3" id="KW-1185">Reference proteome</keyword>
<name>A0A4Y6E7Z8_9CAUD</name>
<gene>
    <name evidence="2" type="primary">170</name>
    <name evidence="2" type="ORF">BRIZO_170</name>
</gene>
<accession>A0A4Y6E7Z8</accession>
<keyword evidence="1" id="KW-0175">Coiled coil</keyword>
<evidence type="ECO:0000256" key="1">
    <source>
        <dbReference type="SAM" id="Coils"/>
    </source>
</evidence>
<dbReference type="Proteomes" id="UP000320923">
    <property type="component" value="Segment"/>
</dbReference>
<dbReference type="GeneID" id="65120414"/>
<dbReference type="RefSeq" id="YP_010102589.1">
    <property type="nucleotide sequence ID" value="NC_055800.1"/>
</dbReference>
<evidence type="ECO:0000313" key="3">
    <source>
        <dbReference type="Proteomes" id="UP000320923"/>
    </source>
</evidence>
<dbReference type="KEGG" id="vg:65120414"/>
<protein>
    <submittedName>
        <fullName evidence="2">Uncharacterized protein</fullName>
    </submittedName>
</protein>